<dbReference type="SUPFAM" id="SSF52540">
    <property type="entry name" value="P-loop containing nucleoside triphosphate hydrolases"/>
    <property type="match status" value="1"/>
</dbReference>
<dbReference type="PANTHER" id="PTHR47642">
    <property type="entry name" value="ATP-DEPENDENT DNA HELICASE"/>
    <property type="match status" value="1"/>
</dbReference>
<dbReference type="EMBL" id="CAJNRG010011103">
    <property type="protein sequence ID" value="CAF2129068.1"/>
    <property type="molecule type" value="Genomic_DNA"/>
</dbReference>
<dbReference type="AlphaFoldDB" id="A0A816W623"/>
<protein>
    <submittedName>
        <fullName evidence="1">Uncharacterized protein</fullName>
    </submittedName>
</protein>
<dbReference type="InterPro" id="IPR051055">
    <property type="entry name" value="PIF1_helicase"/>
</dbReference>
<accession>A0A816W623</accession>
<evidence type="ECO:0000313" key="1">
    <source>
        <dbReference type="EMBL" id="CAF2129068.1"/>
    </source>
</evidence>
<evidence type="ECO:0000313" key="2">
    <source>
        <dbReference type="Proteomes" id="UP000663887"/>
    </source>
</evidence>
<name>A0A816W623_9BILA</name>
<organism evidence="1 2">
    <name type="scientific">Rotaria magnacalcarata</name>
    <dbReference type="NCBI Taxonomy" id="392030"/>
    <lineage>
        <taxon>Eukaryota</taxon>
        <taxon>Metazoa</taxon>
        <taxon>Spiralia</taxon>
        <taxon>Gnathifera</taxon>
        <taxon>Rotifera</taxon>
        <taxon>Eurotatoria</taxon>
        <taxon>Bdelloidea</taxon>
        <taxon>Philodinida</taxon>
        <taxon>Philodinidae</taxon>
        <taxon>Rotaria</taxon>
    </lineage>
</organism>
<dbReference type="Proteomes" id="UP000663887">
    <property type="component" value="Unassembled WGS sequence"/>
</dbReference>
<proteinExistence type="predicted"/>
<sequence length="492" mass="57333">MIHAVDKIAVVSTPFFKSKKSSERTCKVNLKPSTDENKCGSLYQRLPICVGSKVLIRRNIDQDNFVVNGADATVTEIVWDDPRDFITTSLRTDDLFSELSNVINTKLPKYVELKLYNGQVYKLEPQEARFNDMNIISMTRLQLPLALGYAITIHRTQCMTYSKLVVDLGGRYWKPGMFYTVLSRTRRITDIILLAYGRKSFKTSVEGLKEIERLQIMEKERPLRINDFLCETVIKLHFMLDEKIRFFKIQNVTPDANIDYDFDLNNIEREIENPHHELEHTIKRIKMTTDNNLNNVFDNRDNTINPEDVIVCERQYRLFCGRHALRALLQNVEIFDDTYLISLATELATQELITLIKNALQLQCNIELIQLDGRNVITNSENSFIRNHIFDVQALFIQQADHYFCARRFDNCPDHFFLINSLTYDKHKKIQRNRINDYIDYLHEHDSCVYVPVCANIIKMEIIPSDLIGALIHPLPTCLADTMIFTHSHIEN</sequence>
<gene>
    <name evidence="1" type="ORF">XDN619_LOCUS24365</name>
</gene>
<comment type="caution">
    <text evidence="1">The sequence shown here is derived from an EMBL/GenBank/DDBJ whole genome shotgun (WGS) entry which is preliminary data.</text>
</comment>
<dbReference type="Gene3D" id="3.90.70.40">
    <property type="match status" value="1"/>
</dbReference>
<dbReference type="CDD" id="cd18809">
    <property type="entry name" value="SF1_C_RecD"/>
    <property type="match status" value="1"/>
</dbReference>
<dbReference type="InterPro" id="IPR027417">
    <property type="entry name" value="P-loop_NTPase"/>
</dbReference>
<reference evidence="1" key="1">
    <citation type="submission" date="2021-02" db="EMBL/GenBank/DDBJ databases">
        <authorList>
            <person name="Nowell W R."/>
        </authorList>
    </citation>
    <scope>NUCLEOTIDE SEQUENCE</scope>
</reference>